<sequence length="258" mass="28409">MSNVHQTAVIHKKAKLHESVKVGPYCVIGPDVLIDKECILKSHVVINGPTRIGSNNEFFPFSLIGEDTPDLKYQGEKTYLEIGNGNTFREFCKVHRGTAADLGFTKVGNENLIMPGVMIAHDCVLGDHNILVDNCALAGHVKLGDYVTLGGYTLIHQFCQLGSYSFTGMGSQITMDVAAYTRVAGNPLKLLGINSIGLERKSFSKNQISNIKDAFKIFFKSKLKSEDAIANLEKKFSKDKDVKIFITSVKKSSRGIHR</sequence>
<dbReference type="InterPro" id="IPR037157">
    <property type="entry name" value="Acetyltransf_C_sf"/>
</dbReference>
<accession>A0A9Q8TZI4</accession>
<dbReference type="PANTHER" id="PTHR43480:SF1">
    <property type="entry name" value="ACYL-[ACYL-CARRIER-PROTEIN]--UDP-N-ACETYLGLUCOSAMINE O-ACYLTRANSFERASE, MITOCHONDRIAL-RELATED"/>
    <property type="match status" value="1"/>
</dbReference>
<dbReference type="InterPro" id="IPR011004">
    <property type="entry name" value="Trimer_LpxA-like_sf"/>
</dbReference>
<dbReference type="PIRSF" id="PIRSF000456">
    <property type="entry name" value="UDP-GlcNAc_acltr"/>
    <property type="match status" value="1"/>
</dbReference>
<dbReference type="NCBIfam" id="NF003657">
    <property type="entry name" value="PRK05289.1"/>
    <property type="match status" value="1"/>
</dbReference>
<keyword evidence="5 7" id="KW-0012">Acyltransferase</keyword>
<dbReference type="NCBIfam" id="TIGR01852">
    <property type="entry name" value="lipid_A_lpxA"/>
    <property type="match status" value="1"/>
</dbReference>
<dbReference type="Proteomes" id="UP001056381">
    <property type="component" value="Chromosome"/>
</dbReference>
<evidence type="ECO:0000256" key="4">
    <source>
        <dbReference type="ARBA" id="ARBA00023098"/>
    </source>
</evidence>
<dbReference type="Pfam" id="PF00132">
    <property type="entry name" value="Hexapep"/>
    <property type="match status" value="2"/>
</dbReference>
<dbReference type="Gene3D" id="1.20.1180.10">
    <property type="entry name" value="Udp N-acetylglucosamine O-acyltransferase, C-terminal domain"/>
    <property type="match status" value="1"/>
</dbReference>
<dbReference type="PANTHER" id="PTHR43480">
    <property type="entry name" value="ACYL-[ACYL-CARRIER-PROTEIN]--UDP-N-ACETYLGLUCOSAMINE O-ACYLTRANSFERASE"/>
    <property type="match status" value="1"/>
</dbReference>
<dbReference type="EC" id="2.3.1.129" evidence="7"/>
<evidence type="ECO:0000313" key="8">
    <source>
        <dbReference type="Proteomes" id="UP001056381"/>
    </source>
</evidence>
<dbReference type="CDD" id="cd03351">
    <property type="entry name" value="LbH_UDP-GlcNAc_AT"/>
    <property type="match status" value="1"/>
</dbReference>
<dbReference type="InterPro" id="IPR029098">
    <property type="entry name" value="Acetyltransf_C"/>
</dbReference>
<evidence type="ECO:0000259" key="6">
    <source>
        <dbReference type="Pfam" id="PF13720"/>
    </source>
</evidence>
<dbReference type="GO" id="GO:0009245">
    <property type="term" value="P:lipid A biosynthetic process"/>
    <property type="evidence" value="ECO:0007669"/>
    <property type="project" value="UniProtKB-KW"/>
</dbReference>
<keyword evidence="1" id="KW-0444">Lipid biosynthesis</keyword>
<keyword evidence="2" id="KW-0441">Lipid A biosynthesis</keyword>
<evidence type="ECO:0000313" key="7">
    <source>
        <dbReference type="EMBL" id="URQ63389.1"/>
    </source>
</evidence>
<keyword evidence="8" id="KW-1185">Reference proteome</keyword>
<evidence type="ECO:0000256" key="3">
    <source>
        <dbReference type="ARBA" id="ARBA00022679"/>
    </source>
</evidence>
<evidence type="ECO:0000256" key="1">
    <source>
        <dbReference type="ARBA" id="ARBA00022516"/>
    </source>
</evidence>
<feature type="domain" description="UDP N-acetylglucosamine O-acyltransferase C-terminal" evidence="6">
    <location>
        <begin position="176"/>
        <end position="256"/>
    </location>
</feature>
<keyword evidence="3 7" id="KW-0808">Transferase</keyword>
<evidence type="ECO:0000256" key="5">
    <source>
        <dbReference type="ARBA" id="ARBA00023315"/>
    </source>
</evidence>
<evidence type="ECO:0000256" key="2">
    <source>
        <dbReference type="ARBA" id="ARBA00022556"/>
    </source>
</evidence>
<organism evidence="7 8">
    <name type="scientific">SAR86 cluster bacterium</name>
    <dbReference type="NCBI Taxonomy" id="2030880"/>
    <lineage>
        <taxon>Bacteria</taxon>
        <taxon>Pseudomonadati</taxon>
        <taxon>Pseudomonadota</taxon>
        <taxon>Gammaproteobacteria</taxon>
        <taxon>SAR86 cluster</taxon>
    </lineage>
</organism>
<name>A0A9Q8TZI4_9GAMM</name>
<dbReference type="InterPro" id="IPR010137">
    <property type="entry name" value="Lipid_A_LpxA"/>
</dbReference>
<proteinExistence type="predicted"/>
<gene>
    <name evidence="7" type="primary">lpxA</name>
    <name evidence="7" type="ORF">M9B40_01110</name>
</gene>
<dbReference type="Pfam" id="PF13720">
    <property type="entry name" value="Acetyltransf_11"/>
    <property type="match status" value="1"/>
</dbReference>
<dbReference type="GO" id="GO:0016020">
    <property type="term" value="C:membrane"/>
    <property type="evidence" value="ECO:0007669"/>
    <property type="project" value="GOC"/>
</dbReference>
<protein>
    <submittedName>
        <fullName evidence="7">Acyl-ACP--UDP-N-acetylglucosamine O-acyltransferase</fullName>
        <ecNumber evidence="7">2.3.1.129</ecNumber>
    </submittedName>
</protein>
<dbReference type="AlphaFoldDB" id="A0A9Q8TZI4"/>
<dbReference type="GO" id="GO:0008780">
    <property type="term" value="F:acyl-[acyl-carrier-protein]-UDP-N-acetylglucosamine O-acyltransferase activity"/>
    <property type="evidence" value="ECO:0007669"/>
    <property type="project" value="UniProtKB-EC"/>
</dbReference>
<dbReference type="InterPro" id="IPR001451">
    <property type="entry name" value="Hexapep"/>
</dbReference>
<keyword evidence="4" id="KW-0443">Lipid metabolism</keyword>
<reference evidence="7" key="1">
    <citation type="submission" date="2022-05" db="EMBL/GenBank/DDBJ databases">
        <title>Single-amplified genomics reveal most streamlined microbe among free-living bacteria.</title>
        <authorList>
            <person name="Roda-Garcia J."/>
            <person name="Haro-Moreno J.M."/>
            <person name="Rodriguez-Valera F."/>
            <person name="Almagro-Moreno S."/>
            <person name="Lopez-Perez M."/>
        </authorList>
    </citation>
    <scope>NUCLEOTIDE SEQUENCE</scope>
    <source>
        <strain evidence="7">TMED112-D2-2</strain>
    </source>
</reference>
<dbReference type="EMBL" id="CP097966">
    <property type="protein sequence ID" value="URQ63389.1"/>
    <property type="molecule type" value="Genomic_DNA"/>
</dbReference>
<dbReference type="SUPFAM" id="SSF51161">
    <property type="entry name" value="Trimeric LpxA-like enzymes"/>
    <property type="match status" value="1"/>
</dbReference>
<dbReference type="Gene3D" id="2.160.10.10">
    <property type="entry name" value="Hexapeptide repeat proteins"/>
    <property type="match status" value="1"/>
</dbReference>